<dbReference type="Pfam" id="PF00903">
    <property type="entry name" value="Glyoxalase"/>
    <property type="match status" value="1"/>
</dbReference>
<name>A0A2T3JMF6_9GAMM</name>
<dbReference type="OrthoDB" id="9797663at2"/>
<dbReference type="Gene3D" id="3.30.720.110">
    <property type="match status" value="1"/>
</dbReference>
<feature type="domain" description="VOC" evidence="1">
    <location>
        <begin position="4"/>
        <end position="118"/>
    </location>
</feature>
<dbReference type="InterPro" id="IPR037523">
    <property type="entry name" value="VOC_core"/>
</dbReference>
<dbReference type="PROSITE" id="PS51819">
    <property type="entry name" value="VOC"/>
    <property type="match status" value="1"/>
</dbReference>
<gene>
    <name evidence="2" type="ORF">C9J12_05695</name>
</gene>
<dbReference type="RefSeq" id="WP_107241835.1">
    <property type="nucleotide sequence ID" value="NZ_PYMJ01000004.1"/>
</dbReference>
<proteinExistence type="predicted"/>
<sequence length="131" mass="14964">MKTKELSTCFCTTKVDSCREYYIKYFAAKAVFDCGWYVILKINLDGPQICFIQPQENMPVFDGKGVMLNFNVDDVDAEYSRLTKAGLQIAMPLEDHPWGDRGFSVVDPIGNSVYVYSDREPSGEFKQFFRG</sequence>
<dbReference type="SUPFAM" id="SSF54593">
    <property type="entry name" value="Glyoxalase/Bleomycin resistance protein/Dihydroxybiphenyl dioxygenase"/>
    <property type="match status" value="1"/>
</dbReference>
<dbReference type="InterPro" id="IPR004360">
    <property type="entry name" value="Glyas_Fos-R_dOase_dom"/>
</dbReference>
<protein>
    <submittedName>
        <fullName evidence="2">Glyoxalase</fullName>
    </submittedName>
</protein>
<evidence type="ECO:0000313" key="3">
    <source>
        <dbReference type="Proteomes" id="UP000240987"/>
    </source>
</evidence>
<organism evidence="2 3">
    <name type="scientific">Photobacterium frigidiphilum</name>
    <dbReference type="NCBI Taxonomy" id="264736"/>
    <lineage>
        <taxon>Bacteria</taxon>
        <taxon>Pseudomonadati</taxon>
        <taxon>Pseudomonadota</taxon>
        <taxon>Gammaproteobacteria</taxon>
        <taxon>Vibrionales</taxon>
        <taxon>Vibrionaceae</taxon>
        <taxon>Photobacterium</taxon>
    </lineage>
</organism>
<dbReference type="Gene3D" id="3.30.720.120">
    <property type="match status" value="1"/>
</dbReference>
<dbReference type="EMBL" id="PYMJ01000004">
    <property type="protein sequence ID" value="PSU50222.1"/>
    <property type="molecule type" value="Genomic_DNA"/>
</dbReference>
<accession>A0A2T3JMF6</accession>
<comment type="caution">
    <text evidence="2">The sequence shown here is derived from an EMBL/GenBank/DDBJ whole genome shotgun (WGS) entry which is preliminary data.</text>
</comment>
<evidence type="ECO:0000259" key="1">
    <source>
        <dbReference type="PROSITE" id="PS51819"/>
    </source>
</evidence>
<evidence type="ECO:0000313" key="2">
    <source>
        <dbReference type="EMBL" id="PSU50222.1"/>
    </source>
</evidence>
<dbReference type="AlphaFoldDB" id="A0A2T3JMF6"/>
<keyword evidence="3" id="KW-1185">Reference proteome</keyword>
<dbReference type="Proteomes" id="UP000240987">
    <property type="component" value="Unassembled WGS sequence"/>
</dbReference>
<reference evidence="2 3" key="1">
    <citation type="submission" date="2018-01" db="EMBL/GenBank/DDBJ databases">
        <title>Whole genome sequencing of Histamine producing bacteria.</title>
        <authorList>
            <person name="Butler K."/>
        </authorList>
    </citation>
    <scope>NUCLEOTIDE SEQUENCE [LARGE SCALE GENOMIC DNA]</scope>
    <source>
        <strain evidence="2 3">JCM 12947</strain>
    </source>
</reference>
<dbReference type="InterPro" id="IPR029068">
    <property type="entry name" value="Glyas_Bleomycin-R_OHBP_Dase"/>
</dbReference>